<reference evidence="1" key="1">
    <citation type="journal article" date="2020" name="Stud. Mycol.">
        <title>101 Dothideomycetes genomes: a test case for predicting lifestyles and emergence of pathogens.</title>
        <authorList>
            <person name="Haridas S."/>
            <person name="Albert R."/>
            <person name="Binder M."/>
            <person name="Bloem J."/>
            <person name="Labutti K."/>
            <person name="Salamov A."/>
            <person name="Andreopoulos B."/>
            <person name="Baker S."/>
            <person name="Barry K."/>
            <person name="Bills G."/>
            <person name="Bluhm B."/>
            <person name="Cannon C."/>
            <person name="Castanera R."/>
            <person name="Culley D."/>
            <person name="Daum C."/>
            <person name="Ezra D."/>
            <person name="Gonzalez J."/>
            <person name="Henrissat B."/>
            <person name="Kuo A."/>
            <person name="Liang C."/>
            <person name="Lipzen A."/>
            <person name="Lutzoni F."/>
            <person name="Magnuson J."/>
            <person name="Mondo S."/>
            <person name="Nolan M."/>
            <person name="Ohm R."/>
            <person name="Pangilinan J."/>
            <person name="Park H.-J."/>
            <person name="Ramirez L."/>
            <person name="Alfaro M."/>
            <person name="Sun H."/>
            <person name="Tritt A."/>
            <person name="Yoshinaga Y."/>
            <person name="Zwiers L.-H."/>
            <person name="Turgeon B."/>
            <person name="Goodwin S."/>
            <person name="Spatafora J."/>
            <person name="Crous P."/>
            <person name="Grigoriev I."/>
        </authorList>
    </citation>
    <scope>NUCLEOTIDE SEQUENCE</scope>
    <source>
        <strain evidence="1">CBS 123094</strain>
    </source>
</reference>
<dbReference type="OrthoDB" id="4457531at2759"/>
<organism evidence="1 2">
    <name type="scientific">Amniculicola lignicola CBS 123094</name>
    <dbReference type="NCBI Taxonomy" id="1392246"/>
    <lineage>
        <taxon>Eukaryota</taxon>
        <taxon>Fungi</taxon>
        <taxon>Dikarya</taxon>
        <taxon>Ascomycota</taxon>
        <taxon>Pezizomycotina</taxon>
        <taxon>Dothideomycetes</taxon>
        <taxon>Pleosporomycetidae</taxon>
        <taxon>Pleosporales</taxon>
        <taxon>Amniculicolaceae</taxon>
        <taxon>Amniculicola</taxon>
    </lineage>
</organism>
<protein>
    <submittedName>
        <fullName evidence="1">Uncharacterized protein</fullName>
    </submittedName>
</protein>
<evidence type="ECO:0000313" key="1">
    <source>
        <dbReference type="EMBL" id="KAF2007640.1"/>
    </source>
</evidence>
<dbReference type="EMBL" id="ML977556">
    <property type="protein sequence ID" value="KAF2007640.1"/>
    <property type="molecule type" value="Genomic_DNA"/>
</dbReference>
<name>A0A6A5X423_9PLEO</name>
<dbReference type="AlphaFoldDB" id="A0A6A5X423"/>
<evidence type="ECO:0000313" key="2">
    <source>
        <dbReference type="Proteomes" id="UP000799779"/>
    </source>
</evidence>
<accession>A0A6A5X423</accession>
<gene>
    <name evidence="1" type="ORF">P154DRAFT_558070</name>
</gene>
<proteinExistence type="predicted"/>
<sequence length="371" mass="40444">MKASNPQATLSSARMYIDFGGELNGSISSNLLLRIRLFTVHKMSLHESQDDPSKPSLAAQAAAGFPLFIPWTAEVVNIGTCFHSSRITSTEGPWAKESAFYWDSSHPFSAVCDLEAGMARVNEVTSSSSRFSQEHMSASLGVTIACPFLSGNVTGFYDKHVTKKGNMERLSKTASLHCGRVILDTAPRLSTAAFTTLVQHGPEKFRDSYGDYYVVGYELGAEAGACLAIDSISTEFMNTTTITVQIKVLFWSATHQITEGIRSHISNFSGTFCGYDTLSGAKWLTESQQVFQIDTAASALQRVTGLEDNVTKAIDSIGLAQGKAITARDCEKICRSGLVLRLILEPFSGLKEYVSKANVAKLAKEREMQWN</sequence>
<keyword evidence="2" id="KW-1185">Reference proteome</keyword>
<dbReference type="Proteomes" id="UP000799779">
    <property type="component" value="Unassembled WGS sequence"/>
</dbReference>